<dbReference type="GeneID" id="60421206"/>
<dbReference type="SUPFAM" id="SSF82784">
    <property type="entry name" value="OsmC-like"/>
    <property type="match status" value="1"/>
</dbReference>
<dbReference type="RefSeq" id="WP_196817804.1">
    <property type="nucleotide sequence ID" value="NZ_CP012850.1"/>
</dbReference>
<dbReference type="Pfam" id="PF02566">
    <property type="entry name" value="OsmC"/>
    <property type="match status" value="1"/>
</dbReference>
<dbReference type="KEGG" id="taa:NMY3_01100"/>
<protein>
    <submittedName>
        <fullName evidence="1">OsmC-like protein</fullName>
    </submittedName>
</protein>
<dbReference type="InterPro" id="IPR052924">
    <property type="entry name" value="OsmC/Ohr_hydroprdx_reductase"/>
</dbReference>
<evidence type="ECO:0000313" key="2">
    <source>
        <dbReference type="Proteomes" id="UP000058925"/>
    </source>
</evidence>
<dbReference type="OrthoDB" id="106754at2157"/>
<dbReference type="Gene3D" id="3.30.300.20">
    <property type="match status" value="1"/>
</dbReference>
<dbReference type="InterPro" id="IPR015946">
    <property type="entry name" value="KH_dom-like_a/b"/>
</dbReference>
<proteinExistence type="predicted"/>
<sequence length="190" mass="20697">MSDNPNDTRINKVNTRMLKTMYESLQNNPSAMTTATFYVKSNWNGGFGVTSSSKNFSLGGRTMERNTEYKMDYDFPIQFSGEGSGPTVCEVCMGSVAACLIQTIVVHATSRGILIDSINVDVEGDVNLRGFTGIDSSVRPGAQQFRVNLNINSNTASKEQIDELYEIGKKFSPAFDTLTNGTSVVMVGSE</sequence>
<evidence type="ECO:0000313" key="1">
    <source>
        <dbReference type="EMBL" id="ALI35305.1"/>
    </source>
</evidence>
<keyword evidence="2" id="KW-1185">Reference proteome</keyword>
<accession>A0A654LVS8</accession>
<dbReference type="InterPro" id="IPR003718">
    <property type="entry name" value="OsmC/Ohr_fam"/>
</dbReference>
<gene>
    <name evidence="1" type="ORF">NMY3_01100</name>
</gene>
<organism evidence="1 2">
    <name type="scientific">Candidatus Nitrosocosmicus oleophilus</name>
    <dbReference type="NCBI Taxonomy" id="1353260"/>
    <lineage>
        <taxon>Archaea</taxon>
        <taxon>Nitrososphaerota</taxon>
        <taxon>Nitrososphaeria</taxon>
        <taxon>Nitrososphaerales</taxon>
        <taxon>Nitrososphaeraceae</taxon>
        <taxon>Candidatus Nitrosocosmicus</taxon>
    </lineage>
</organism>
<reference evidence="2" key="1">
    <citation type="submission" date="2015-10" db="EMBL/GenBank/DDBJ databases">
        <title>Niche specialization of a soil ammonia-oxidizing archaeon, Candidatus Nitrosocosmicus oleophilus.</title>
        <authorList>
            <person name="Jung M.-Y."/>
            <person name="Rhee S.-K."/>
        </authorList>
    </citation>
    <scope>NUCLEOTIDE SEQUENCE [LARGE SCALE GENOMIC DNA]</scope>
    <source>
        <strain evidence="2">MY3</strain>
    </source>
</reference>
<dbReference type="InterPro" id="IPR036102">
    <property type="entry name" value="OsmC/Ohrsf"/>
</dbReference>
<dbReference type="EMBL" id="CP012850">
    <property type="protein sequence ID" value="ALI35305.1"/>
    <property type="molecule type" value="Genomic_DNA"/>
</dbReference>
<dbReference type="Proteomes" id="UP000058925">
    <property type="component" value="Chromosome"/>
</dbReference>
<dbReference type="PANTHER" id="PTHR35368:SF1">
    <property type="entry name" value="HYDROPEROXIDE REDUCTASE"/>
    <property type="match status" value="1"/>
</dbReference>
<dbReference type="AlphaFoldDB" id="A0A654LVS8"/>
<name>A0A654LVS8_9ARCH</name>
<dbReference type="PANTHER" id="PTHR35368">
    <property type="entry name" value="HYDROPEROXIDE REDUCTASE"/>
    <property type="match status" value="1"/>
</dbReference>